<dbReference type="InterPro" id="IPR036102">
    <property type="entry name" value="OsmC/Ohrsf"/>
</dbReference>
<protein>
    <recommendedName>
        <fullName evidence="4">OsmC family peroxiredoxin</fullName>
    </recommendedName>
</protein>
<keyword evidence="3" id="KW-1185">Reference proteome</keyword>
<sequence length="318" mass="34506">MPPTLLRRHVQPLQAKGRTPPETGRSPVGEPCRSASGRAVNGCALQPAAARCTGAQRDVLARSSVYGRAARPPSPDASRTATPPSPSSAATRPKSRRAFVALAASPGQAAAHPARRHGLGAHAMPQPLAPCHAVPRRLTRTDSPRRHAADMDLARTRTPIDDDRSVPRRQPGRPSPCFTDLGTRYFMSIEARLHRADGALTTLHNGRHAWTADLPQALGSDDLAPDPHDLLDSALAACTVLTLELYIRRKQLPVTGLRVSVEHLEEKIEGRVHYQLQRRLFIEGDIAPADRQRLLEIAGKCPIHRVLEGEVAIHTELG</sequence>
<gene>
    <name evidence="2" type="ORF">CKO43_23095</name>
</gene>
<organism evidence="2 3">
    <name type="scientific">Rubrivivax gelatinosus</name>
    <name type="common">Rhodocyclus gelatinosus</name>
    <name type="synonym">Rhodopseudomonas gelatinosa</name>
    <dbReference type="NCBI Taxonomy" id="28068"/>
    <lineage>
        <taxon>Bacteria</taxon>
        <taxon>Pseudomonadati</taxon>
        <taxon>Pseudomonadota</taxon>
        <taxon>Betaproteobacteria</taxon>
        <taxon>Burkholderiales</taxon>
        <taxon>Sphaerotilaceae</taxon>
        <taxon>Rubrivivax</taxon>
    </lineage>
</organism>
<dbReference type="InterPro" id="IPR015946">
    <property type="entry name" value="KH_dom-like_a/b"/>
</dbReference>
<reference evidence="2" key="1">
    <citation type="submission" date="2017-08" db="EMBL/GenBank/DDBJ databases">
        <authorList>
            <person name="Imhoff J.F."/>
            <person name="Rahn T."/>
            <person name="Kuenzel S."/>
            <person name="Neulinger S.C."/>
        </authorList>
    </citation>
    <scope>NUCLEOTIDE SEQUENCE</scope>
    <source>
        <strain evidence="2">IM 151</strain>
    </source>
</reference>
<feature type="region of interest" description="Disordered" evidence="1">
    <location>
        <begin position="1"/>
        <end position="38"/>
    </location>
</feature>
<comment type="caution">
    <text evidence="2">The sequence shown here is derived from an EMBL/GenBank/DDBJ whole genome shotgun (WGS) entry which is preliminary data.</text>
</comment>
<evidence type="ECO:0000313" key="2">
    <source>
        <dbReference type="EMBL" id="MBK1715641.1"/>
    </source>
</evidence>
<feature type="compositionally biased region" description="Low complexity" evidence="1">
    <location>
        <begin position="76"/>
        <end position="92"/>
    </location>
</feature>
<feature type="compositionally biased region" description="Basic residues" evidence="1">
    <location>
        <begin position="1"/>
        <end position="10"/>
    </location>
</feature>
<feature type="region of interest" description="Disordered" evidence="1">
    <location>
        <begin position="63"/>
        <end position="94"/>
    </location>
</feature>
<accession>A0ABS1DZV2</accession>
<reference evidence="2" key="2">
    <citation type="journal article" date="2020" name="Microorganisms">
        <title>Osmotic Adaptation and Compatible Solute Biosynthesis of Phototrophic Bacteria as Revealed from Genome Analyses.</title>
        <authorList>
            <person name="Imhoff J.F."/>
            <person name="Rahn T."/>
            <person name="Kunzel S."/>
            <person name="Keller A."/>
            <person name="Neulinger S.C."/>
        </authorList>
    </citation>
    <scope>NUCLEOTIDE SEQUENCE</scope>
    <source>
        <strain evidence="2">IM 151</strain>
    </source>
</reference>
<dbReference type="PANTHER" id="PTHR39624">
    <property type="entry name" value="PROTEIN INVOLVED IN RIMO-MEDIATED BETA-METHYLTHIOLATION OF RIBOSOMAL PROTEIN S12 YCAO"/>
    <property type="match status" value="1"/>
</dbReference>
<dbReference type="Proteomes" id="UP001041814">
    <property type="component" value="Unassembled WGS sequence"/>
</dbReference>
<dbReference type="Pfam" id="PF02566">
    <property type="entry name" value="OsmC"/>
    <property type="match status" value="1"/>
</dbReference>
<dbReference type="PANTHER" id="PTHR39624:SF2">
    <property type="entry name" value="OSMC-LIKE PROTEIN"/>
    <property type="match status" value="1"/>
</dbReference>
<dbReference type="EMBL" id="NRRU01000139">
    <property type="protein sequence ID" value="MBK1715641.1"/>
    <property type="molecule type" value="Genomic_DNA"/>
</dbReference>
<evidence type="ECO:0008006" key="4">
    <source>
        <dbReference type="Google" id="ProtNLM"/>
    </source>
</evidence>
<evidence type="ECO:0000313" key="3">
    <source>
        <dbReference type="Proteomes" id="UP001041814"/>
    </source>
</evidence>
<proteinExistence type="predicted"/>
<name>A0ABS1DZV2_RUBGE</name>
<evidence type="ECO:0000256" key="1">
    <source>
        <dbReference type="SAM" id="MobiDB-lite"/>
    </source>
</evidence>
<dbReference type="InterPro" id="IPR003718">
    <property type="entry name" value="OsmC/Ohr_fam"/>
</dbReference>
<dbReference type="Gene3D" id="3.30.300.20">
    <property type="match status" value="1"/>
</dbReference>
<dbReference type="SUPFAM" id="SSF82784">
    <property type="entry name" value="OsmC-like"/>
    <property type="match status" value="1"/>
</dbReference>